<dbReference type="AlphaFoldDB" id="A0A936TGM8"/>
<dbReference type="NCBIfam" id="NF005863">
    <property type="entry name" value="PRK07798.1"/>
    <property type="match status" value="1"/>
</dbReference>
<dbReference type="InterPro" id="IPR020845">
    <property type="entry name" value="AMP-binding_CS"/>
</dbReference>
<comment type="caution">
    <text evidence="3">The sequence shown here is derived from an EMBL/GenBank/DDBJ whole genome shotgun (WGS) entry which is preliminary data.</text>
</comment>
<dbReference type="InterPro" id="IPR045851">
    <property type="entry name" value="AMP-bd_C_sf"/>
</dbReference>
<evidence type="ECO:0000313" key="3">
    <source>
        <dbReference type="EMBL" id="MBK9297870.1"/>
    </source>
</evidence>
<evidence type="ECO:0000313" key="4">
    <source>
        <dbReference type="Proteomes" id="UP000727993"/>
    </source>
</evidence>
<evidence type="ECO:0000259" key="1">
    <source>
        <dbReference type="Pfam" id="PF00501"/>
    </source>
</evidence>
<name>A0A936TGM8_9ACTN</name>
<accession>A0A936TGM8</accession>
<proteinExistence type="predicted"/>
<dbReference type="PROSITE" id="PS00455">
    <property type="entry name" value="AMP_BINDING"/>
    <property type="match status" value="1"/>
</dbReference>
<dbReference type="EMBL" id="JADJZA010000007">
    <property type="protein sequence ID" value="MBK9297870.1"/>
    <property type="molecule type" value="Genomic_DNA"/>
</dbReference>
<evidence type="ECO:0000259" key="2">
    <source>
        <dbReference type="Pfam" id="PF13193"/>
    </source>
</evidence>
<dbReference type="Gene3D" id="3.30.300.30">
    <property type="match status" value="1"/>
</dbReference>
<dbReference type="Pfam" id="PF13193">
    <property type="entry name" value="AMP-binding_C"/>
    <property type="match status" value="1"/>
</dbReference>
<dbReference type="InterPro" id="IPR000873">
    <property type="entry name" value="AMP-dep_synth/lig_dom"/>
</dbReference>
<feature type="domain" description="AMP-binding enzyme C-terminal" evidence="2">
    <location>
        <begin position="464"/>
        <end position="539"/>
    </location>
</feature>
<reference evidence="3 4" key="1">
    <citation type="submission" date="2020-10" db="EMBL/GenBank/DDBJ databases">
        <title>Connecting structure to function with the recovery of over 1000 high-quality activated sludge metagenome-assembled genomes encoding full-length rRNA genes using long-read sequencing.</title>
        <authorList>
            <person name="Singleton C.M."/>
            <person name="Petriglieri F."/>
            <person name="Kristensen J.M."/>
            <person name="Kirkegaard R.H."/>
            <person name="Michaelsen T.Y."/>
            <person name="Andersen M.H."/>
            <person name="Karst S.M."/>
            <person name="Dueholm M.S."/>
            <person name="Nielsen P.H."/>
            <person name="Albertsen M."/>
        </authorList>
    </citation>
    <scope>NUCLEOTIDE SEQUENCE [LARGE SCALE GENOMIC DNA]</scope>
    <source>
        <strain evidence="3">Lyne_18-Q3-R50-59_MAXAC.006</strain>
    </source>
</reference>
<dbReference type="PANTHER" id="PTHR43767">
    <property type="entry name" value="LONG-CHAIN-FATTY-ACID--COA LIGASE"/>
    <property type="match status" value="1"/>
</dbReference>
<protein>
    <submittedName>
        <fullName evidence="3">Acyl-CoA synthetase</fullName>
    </submittedName>
</protein>
<feature type="domain" description="AMP-dependent synthetase/ligase" evidence="1">
    <location>
        <begin position="25"/>
        <end position="394"/>
    </location>
</feature>
<sequence>MTDRSTESSGTQVPWNLADLWELTTDRYPDREALVVGSQRVTYREIEERSNALAHVLADAGVGPGDHVACYMQNCVEFVETMLAAFKIRAVPLNVNYRYVHAELSHLLQDGDAVAVVFHRRFTDAMAEVAGDLDDLRISLVVDDIDPRAEPSQGDPVAFGAIDYTEAVGAASTARDFGPRSGDDIYLMYTGGTTGMPKGVEWRMEDAFFACVGGGDPMRLLGPVSSVDELCDRILDDQVVVMACAPLIHAAAQWTSMSWWLCGGRMVLLPGSFDGAEVWRQIEAEGVNILIVIGDAMARPLLDAWDDEGGFEVPSLYTVSSGGAPLNPNNKARLQEILPNLIIADGYGSSETGAQGTQRLMPGDSASEGTKFVLDPEVTCVLDEDMVPIEPGSDTIGKVARTGRMPLGYYGDPKKTAETFVEANGKRWAITGDQAVVEADGTITVLGRGSVSINTGGEKVFPEEVEAALKTHPDVFDTVVVGVPDERWGETVAAIVAATEGAEPTLDVLKAHVRTSIAGYKVPRKLVIVDEVVRSPTGKADYPWAKKTASDRE</sequence>
<dbReference type="Proteomes" id="UP000727993">
    <property type="component" value="Unassembled WGS sequence"/>
</dbReference>
<gene>
    <name evidence="3" type="ORF">IPN02_13770</name>
</gene>
<dbReference type="PANTHER" id="PTHR43767:SF1">
    <property type="entry name" value="NONRIBOSOMAL PEPTIDE SYNTHASE PES1 (EUROFUNG)-RELATED"/>
    <property type="match status" value="1"/>
</dbReference>
<dbReference type="InterPro" id="IPR050237">
    <property type="entry name" value="ATP-dep_AMP-bd_enzyme"/>
</dbReference>
<dbReference type="GO" id="GO:0016878">
    <property type="term" value="F:acid-thiol ligase activity"/>
    <property type="evidence" value="ECO:0007669"/>
    <property type="project" value="UniProtKB-ARBA"/>
</dbReference>
<dbReference type="SUPFAM" id="SSF56801">
    <property type="entry name" value="Acetyl-CoA synthetase-like"/>
    <property type="match status" value="1"/>
</dbReference>
<dbReference type="Pfam" id="PF00501">
    <property type="entry name" value="AMP-binding"/>
    <property type="match status" value="1"/>
</dbReference>
<organism evidence="3 4">
    <name type="scientific">Candidatus Neomicrothrix subdominans</name>
    <dbReference type="NCBI Taxonomy" id="2954438"/>
    <lineage>
        <taxon>Bacteria</taxon>
        <taxon>Bacillati</taxon>
        <taxon>Actinomycetota</taxon>
        <taxon>Acidimicrobiia</taxon>
        <taxon>Acidimicrobiales</taxon>
        <taxon>Microthrixaceae</taxon>
        <taxon>Candidatus Neomicrothrix</taxon>
    </lineage>
</organism>
<dbReference type="InterPro" id="IPR025110">
    <property type="entry name" value="AMP-bd_C"/>
</dbReference>
<dbReference type="Gene3D" id="3.40.50.12780">
    <property type="entry name" value="N-terminal domain of ligase-like"/>
    <property type="match status" value="1"/>
</dbReference>
<dbReference type="InterPro" id="IPR042099">
    <property type="entry name" value="ANL_N_sf"/>
</dbReference>